<proteinExistence type="predicted"/>
<gene>
    <name evidence="1" type="ORF">KEC57_08370</name>
</gene>
<organism evidence="1 2">
    <name type="scientific">Microbacterium allomyrinae</name>
    <dbReference type="NCBI Taxonomy" id="2830666"/>
    <lineage>
        <taxon>Bacteria</taxon>
        <taxon>Bacillati</taxon>
        <taxon>Actinomycetota</taxon>
        <taxon>Actinomycetes</taxon>
        <taxon>Micrococcales</taxon>
        <taxon>Microbacteriaceae</taxon>
        <taxon>Microbacterium</taxon>
    </lineage>
</organism>
<keyword evidence="2" id="KW-1185">Reference proteome</keyword>
<dbReference type="EMBL" id="JAGTTN010000002">
    <property type="protein sequence ID" value="MCC2032199.1"/>
    <property type="molecule type" value="Genomic_DNA"/>
</dbReference>
<sequence>MTDDYAAQLEVRLRLQAVLSAAVRYDDAKTDPSEETAAQRELFAASRSLLASGDHPPEFYVSLVADAAMRYVNSAANDLGIDLPAELLTIELDLLTKITDDDATDD</sequence>
<evidence type="ECO:0000313" key="1">
    <source>
        <dbReference type="EMBL" id="MCC2032199.1"/>
    </source>
</evidence>
<dbReference type="RefSeq" id="WP_229384111.1">
    <property type="nucleotide sequence ID" value="NZ_JAGTTN010000002.1"/>
</dbReference>
<evidence type="ECO:0000313" key="2">
    <source>
        <dbReference type="Proteomes" id="UP001139354"/>
    </source>
</evidence>
<comment type="caution">
    <text evidence="1">The sequence shown here is derived from an EMBL/GenBank/DDBJ whole genome shotgun (WGS) entry which is preliminary data.</text>
</comment>
<reference evidence="1" key="1">
    <citation type="submission" date="2021-04" db="EMBL/GenBank/DDBJ databases">
        <title>Microbacterium tenobrionis sp. nov. and Microbacterium allomyrinae sp. nov., isolated from larvae of Tenobrio molitor and Allomyrina dichotoma, respectively.</title>
        <authorList>
            <person name="Lee S.D."/>
        </authorList>
    </citation>
    <scope>NUCLEOTIDE SEQUENCE</scope>
    <source>
        <strain evidence="1">BWT-G7</strain>
    </source>
</reference>
<accession>A0A9X1LUE6</accession>
<protein>
    <submittedName>
        <fullName evidence="1">Uncharacterized protein</fullName>
    </submittedName>
</protein>
<dbReference type="Proteomes" id="UP001139354">
    <property type="component" value="Unassembled WGS sequence"/>
</dbReference>
<dbReference type="AlphaFoldDB" id="A0A9X1LUE6"/>
<name>A0A9X1LUE6_9MICO</name>